<dbReference type="Proteomes" id="UP000215590">
    <property type="component" value="Unassembled WGS sequence"/>
</dbReference>
<sequence length="48" mass="5284">MTLKARVIPCLDVKDGRHRLPATNSPAQAGPRGQAKQKRDAADREQQC</sequence>
<evidence type="ECO:0000313" key="3">
    <source>
        <dbReference type="Proteomes" id="UP000215590"/>
    </source>
</evidence>
<evidence type="ECO:0000256" key="1">
    <source>
        <dbReference type="SAM" id="MobiDB-lite"/>
    </source>
</evidence>
<keyword evidence="3" id="KW-1185">Reference proteome</keyword>
<proteinExistence type="predicted"/>
<organism evidence="2 3">
    <name type="scientific">Brucella thiophenivorans</name>
    <dbReference type="NCBI Taxonomy" id="571255"/>
    <lineage>
        <taxon>Bacteria</taxon>
        <taxon>Pseudomonadati</taxon>
        <taxon>Pseudomonadota</taxon>
        <taxon>Alphaproteobacteria</taxon>
        <taxon>Hyphomicrobiales</taxon>
        <taxon>Brucellaceae</taxon>
        <taxon>Brucella/Ochrobactrum group</taxon>
        <taxon>Brucella</taxon>
    </lineage>
</organism>
<name>A0A256FXW1_9HYPH</name>
<feature type="region of interest" description="Disordered" evidence="1">
    <location>
        <begin position="16"/>
        <end position="48"/>
    </location>
</feature>
<evidence type="ECO:0000313" key="2">
    <source>
        <dbReference type="EMBL" id="OYR19687.1"/>
    </source>
</evidence>
<accession>A0A256FXW1</accession>
<evidence type="ECO:0008006" key="4">
    <source>
        <dbReference type="Google" id="ProtNLM"/>
    </source>
</evidence>
<protein>
    <recommendedName>
        <fullName evidence="4">Imidazole glycerol phosphate synthase subunit HisF</fullName>
    </recommendedName>
</protein>
<feature type="compositionally biased region" description="Basic and acidic residues" evidence="1">
    <location>
        <begin position="37"/>
        <end position="48"/>
    </location>
</feature>
<gene>
    <name evidence="2" type="ORF">CEV31_1105</name>
</gene>
<dbReference type="EMBL" id="NNRJ01000015">
    <property type="protein sequence ID" value="OYR19687.1"/>
    <property type="molecule type" value="Genomic_DNA"/>
</dbReference>
<dbReference type="AlphaFoldDB" id="A0A256FXW1"/>
<reference evidence="2 3" key="1">
    <citation type="submission" date="2017-07" db="EMBL/GenBank/DDBJ databases">
        <title>Phylogenetic study on the rhizospheric bacterium Ochrobactrum sp. A44.</title>
        <authorList>
            <person name="Krzyzanowska D.M."/>
            <person name="Ossowicki A."/>
            <person name="Rajewska M."/>
            <person name="Maciag T."/>
            <person name="Kaczynski Z."/>
            <person name="Czerwicka M."/>
            <person name="Jafra S."/>
        </authorList>
    </citation>
    <scope>NUCLEOTIDE SEQUENCE [LARGE SCALE GENOMIC DNA]</scope>
    <source>
        <strain evidence="2 3">DSM 7216</strain>
    </source>
</reference>
<comment type="caution">
    <text evidence="2">The sequence shown here is derived from an EMBL/GenBank/DDBJ whole genome shotgun (WGS) entry which is preliminary data.</text>
</comment>